<proteinExistence type="predicted"/>
<sequence length="109" mass="12721">MAQYTADPENRLTRDIHYPPHAEPIYFSQTHVTERVQEVQVILDAIKRYEHAVNEKLSTLKADISQRLWIEKAFVIPAHENLQQSLRVVQALGERIEKLCEDFSQLPVK</sequence>
<dbReference type="EMBL" id="UOFV01000144">
    <property type="protein sequence ID" value="VAW98532.1"/>
    <property type="molecule type" value="Genomic_DNA"/>
</dbReference>
<organism evidence="1">
    <name type="scientific">hydrothermal vent metagenome</name>
    <dbReference type="NCBI Taxonomy" id="652676"/>
    <lineage>
        <taxon>unclassified sequences</taxon>
        <taxon>metagenomes</taxon>
        <taxon>ecological metagenomes</taxon>
    </lineage>
</organism>
<reference evidence="1" key="1">
    <citation type="submission" date="2018-06" db="EMBL/GenBank/DDBJ databases">
        <authorList>
            <person name="Zhirakovskaya E."/>
        </authorList>
    </citation>
    <scope>NUCLEOTIDE SEQUENCE</scope>
</reference>
<accession>A0A3B1AEZ0</accession>
<name>A0A3B1AEZ0_9ZZZZ</name>
<gene>
    <name evidence="1" type="ORF">MNBD_GAMMA19-2178</name>
</gene>
<protein>
    <submittedName>
        <fullName evidence="1">Uncharacterized protein</fullName>
    </submittedName>
</protein>
<dbReference type="AlphaFoldDB" id="A0A3B1AEZ0"/>
<evidence type="ECO:0000313" key="1">
    <source>
        <dbReference type="EMBL" id="VAW98532.1"/>
    </source>
</evidence>